<organism evidence="1 2">
    <name type="scientific">Streptomyces brasiliscabiei</name>
    <dbReference type="NCBI Taxonomy" id="2736302"/>
    <lineage>
        <taxon>Bacteria</taxon>
        <taxon>Bacillati</taxon>
        <taxon>Actinomycetota</taxon>
        <taxon>Actinomycetes</taxon>
        <taxon>Kitasatosporales</taxon>
        <taxon>Streptomycetaceae</taxon>
        <taxon>Streptomyces</taxon>
    </lineage>
</organism>
<gene>
    <name evidence="1" type="ORF">WB403_12200</name>
</gene>
<dbReference type="RefSeq" id="WP_336558216.1">
    <property type="nucleotide sequence ID" value="NZ_JBBAYL010000004.1"/>
</dbReference>
<keyword evidence="2" id="KW-1185">Reference proteome</keyword>
<evidence type="ECO:0008006" key="3">
    <source>
        <dbReference type="Google" id="ProtNLM"/>
    </source>
</evidence>
<evidence type="ECO:0000313" key="1">
    <source>
        <dbReference type="EMBL" id="MEI5609930.1"/>
    </source>
</evidence>
<dbReference type="EMBL" id="JBBAYM010000007">
    <property type="protein sequence ID" value="MEI5609930.1"/>
    <property type="molecule type" value="Genomic_DNA"/>
</dbReference>
<name>A0ABU8G9Q2_9ACTN</name>
<proteinExistence type="predicted"/>
<evidence type="ECO:0000313" key="2">
    <source>
        <dbReference type="Proteomes" id="UP001365781"/>
    </source>
</evidence>
<sequence length="90" mass="10272">MSQPTIGRVVHYKLTEHDARQITQKRAHHELRGNFVHEGDVYPAMVVRVFDGSTNGTRNLKVLLDGEDTHWATSVHEGDEPGTWAWPERV</sequence>
<reference evidence="1 2" key="1">
    <citation type="submission" date="2024-03" db="EMBL/GenBank/DDBJ databases">
        <title>First Report of Pectobacterium brasiliscabiei causing potato scab in china.</title>
        <authorList>
            <person name="Handique U."/>
        </authorList>
    </citation>
    <scope>NUCLEOTIDE SEQUENCE [LARGE SCALE GENOMIC DNA]</scope>
    <source>
        <strain evidence="1 2">ZRIMU1503</strain>
    </source>
</reference>
<comment type="caution">
    <text evidence="1">The sequence shown here is derived from an EMBL/GenBank/DDBJ whole genome shotgun (WGS) entry which is preliminary data.</text>
</comment>
<dbReference type="Proteomes" id="UP001365781">
    <property type="component" value="Unassembled WGS sequence"/>
</dbReference>
<accession>A0ABU8G9Q2</accession>
<protein>
    <recommendedName>
        <fullName evidence="3">DUF3892 domain-containing protein</fullName>
    </recommendedName>
</protein>